<keyword evidence="4" id="KW-1185">Reference proteome</keyword>
<gene>
    <name evidence="3" type="ORF">RD110_25555</name>
</gene>
<dbReference type="GO" id="GO:0016491">
    <property type="term" value="F:oxidoreductase activity"/>
    <property type="evidence" value="ECO:0007669"/>
    <property type="project" value="UniProtKB-KW"/>
</dbReference>
<evidence type="ECO:0000313" key="3">
    <source>
        <dbReference type="EMBL" id="APW40153.1"/>
    </source>
</evidence>
<dbReference type="EMBL" id="CP019236">
    <property type="protein sequence ID" value="APW40153.1"/>
    <property type="molecule type" value="Genomic_DNA"/>
</dbReference>
<dbReference type="Proteomes" id="UP000186609">
    <property type="component" value="Chromosome"/>
</dbReference>
<dbReference type="RefSeq" id="WP_076203534.1">
    <property type="nucleotide sequence ID" value="NZ_CP019236.1"/>
</dbReference>
<evidence type="ECO:0000256" key="2">
    <source>
        <dbReference type="ARBA" id="ARBA00023002"/>
    </source>
</evidence>
<accession>A0A1P8K2B6</accession>
<dbReference type="PRINTS" id="PR00081">
    <property type="entry name" value="GDHRDH"/>
</dbReference>
<dbReference type="OrthoDB" id="335726at2"/>
<organism evidence="3 4">
    <name type="scientific">Rhodoferax koreensis</name>
    <dbReference type="NCBI Taxonomy" id="1842727"/>
    <lineage>
        <taxon>Bacteria</taxon>
        <taxon>Pseudomonadati</taxon>
        <taxon>Pseudomonadota</taxon>
        <taxon>Betaproteobacteria</taxon>
        <taxon>Burkholderiales</taxon>
        <taxon>Comamonadaceae</taxon>
        <taxon>Rhodoferax</taxon>
    </lineage>
</organism>
<dbReference type="Gene3D" id="3.40.50.720">
    <property type="entry name" value="NAD(P)-binding Rossmann-like Domain"/>
    <property type="match status" value="1"/>
</dbReference>
<dbReference type="AlphaFoldDB" id="A0A1P8K2B6"/>
<sequence>MPLNPPIEDWRGKTVWLVGASSGIGLATAHALHAEGARVVVSARDAGALDDFVAAHGGKGAGAVALPLDVTDGDAVCRAGQTVLAGGRLDAVVYCAGTYAPMRATAFDLPKLMQHLAVNYAGALQVIDAVLPHFLANRRGHISLIASVAGYGGLPQSLAYGPTKAALINLAETLYLDLHGEGIGVHLICPGFVKTPLTAQNGFKMPALITPEQAAQAMLRGWAAGDFETHFPKRFTRWMKALRLLPYSLYFRAVSRFTGL</sequence>
<dbReference type="InterPro" id="IPR036291">
    <property type="entry name" value="NAD(P)-bd_dom_sf"/>
</dbReference>
<protein>
    <submittedName>
        <fullName evidence="3">Short-chain dehydrogenase</fullName>
    </submittedName>
</protein>
<dbReference type="PANTHER" id="PTHR44196">
    <property type="entry name" value="DEHYDROGENASE/REDUCTASE SDR FAMILY MEMBER 7B"/>
    <property type="match status" value="1"/>
</dbReference>
<comment type="similarity">
    <text evidence="1">Belongs to the short-chain dehydrogenases/reductases (SDR) family.</text>
</comment>
<dbReference type="KEGG" id="rhy:RD110_25555"/>
<name>A0A1P8K2B6_9BURK</name>
<reference evidence="3 4" key="1">
    <citation type="submission" date="2017-01" db="EMBL/GenBank/DDBJ databases">
        <authorList>
            <person name="Mah S.A."/>
            <person name="Swanson W.J."/>
            <person name="Moy G.W."/>
            <person name="Vacquier V.D."/>
        </authorList>
    </citation>
    <scope>NUCLEOTIDE SEQUENCE [LARGE SCALE GENOMIC DNA]</scope>
    <source>
        <strain evidence="3 4">DCY110</strain>
    </source>
</reference>
<proteinExistence type="inferred from homology"/>
<evidence type="ECO:0000313" key="4">
    <source>
        <dbReference type="Proteomes" id="UP000186609"/>
    </source>
</evidence>
<dbReference type="Pfam" id="PF00106">
    <property type="entry name" value="adh_short"/>
    <property type="match status" value="1"/>
</dbReference>
<keyword evidence="2" id="KW-0560">Oxidoreductase</keyword>
<dbReference type="SUPFAM" id="SSF51735">
    <property type="entry name" value="NAD(P)-binding Rossmann-fold domains"/>
    <property type="match status" value="1"/>
</dbReference>
<dbReference type="GO" id="GO:0016020">
    <property type="term" value="C:membrane"/>
    <property type="evidence" value="ECO:0007669"/>
    <property type="project" value="TreeGrafter"/>
</dbReference>
<dbReference type="InterPro" id="IPR002347">
    <property type="entry name" value="SDR_fam"/>
</dbReference>
<dbReference type="STRING" id="1842727.RD110_25555"/>
<evidence type="ECO:0000256" key="1">
    <source>
        <dbReference type="ARBA" id="ARBA00006484"/>
    </source>
</evidence>
<dbReference type="PANTHER" id="PTHR44196:SF1">
    <property type="entry name" value="DEHYDROGENASE_REDUCTASE SDR FAMILY MEMBER 7B"/>
    <property type="match status" value="1"/>
</dbReference>